<sequence>MATTSPPQFNSISQHATTASRTVPLRTLTRFTLRGSHKDLPVFIAPNTPKNRNSLFLAHPPDSSLAAAELERARTIPHSEHRNHWLFSRVLLKTFLAQILERTITEVRLHHSPLGKPQLAHLSFSLSHCQQYTALVFGGPEWSLGVDIEQVCSPATAQSIQPFLHPDEQRQLVLAGTEGAPHNVTQLWSRKEAFLKALGTGLLREPSRDFLGTIATPALPDALTGGILEDLTHPHITHHRVALCALPASTLRNFHLEFKDKDL</sequence>
<dbReference type="OrthoDB" id="190168at2"/>
<dbReference type="GO" id="GO:0005829">
    <property type="term" value="C:cytosol"/>
    <property type="evidence" value="ECO:0007669"/>
    <property type="project" value="TreeGrafter"/>
</dbReference>
<dbReference type="Pfam" id="PF01648">
    <property type="entry name" value="ACPS"/>
    <property type="match status" value="1"/>
</dbReference>
<dbReference type="Proteomes" id="UP000192359">
    <property type="component" value="Unassembled WGS sequence"/>
</dbReference>
<keyword evidence="2" id="KW-0808">Transferase</keyword>
<comment type="caution">
    <text evidence="4">The sequence shown here is derived from an EMBL/GenBank/DDBJ whole genome shotgun (WGS) entry which is preliminary data.</text>
</comment>
<evidence type="ECO:0000256" key="1">
    <source>
        <dbReference type="ARBA" id="ARBA00010990"/>
    </source>
</evidence>
<dbReference type="RefSeq" id="WP_083092398.1">
    <property type="nucleotide sequence ID" value="NZ_LXWF01000041.1"/>
</dbReference>
<dbReference type="EMBL" id="LXWF01000041">
    <property type="protein sequence ID" value="ORC15967.1"/>
    <property type="molecule type" value="Genomic_DNA"/>
</dbReference>
<proteinExistence type="inferred from homology"/>
<evidence type="ECO:0000313" key="5">
    <source>
        <dbReference type="Proteomes" id="UP000192359"/>
    </source>
</evidence>
<dbReference type="Gene3D" id="3.90.470.20">
    <property type="entry name" value="4'-phosphopantetheinyl transferase domain"/>
    <property type="match status" value="1"/>
</dbReference>
<dbReference type="GO" id="GO:0019878">
    <property type="term" value="P:lysine biosynthetic process via aminoadipic acid"/>
    <property type="evidence" value="ECO:0007669"/>
    <property type="project" value="TreeGrafter"/>
</dbReference>
<reference evidence="4 5" key="1">
    <citation type="submission" date="2016-05" db="EMBL/GenBank/DDBJ databases">
        <title>Draft genome sequence of a porcine commensal Rothia nasimurium.</title>
        <authorList>
            <person name="Gaiser R.A."/>
            <person name="Van Baarlen P."/>
            <person name="Wells J.M."/>
        </authorList>
    </citation>
    <scope>NUCLEOTIDE SEQUENCE [LARGE SCALE GENOMIC DNA]</scope>
    <source>
        <strain evidence="4 5">PT-32</strain>
    </source>
</reference>
<dbReference type="PANTHER" id="PTHR12215">
    <property type="entry name" value="PHOSPHOPANTETHEINE TRANSFERASE"/>
    <property type="match status" value="1"/>
</dbReference>
<dbReference type="AlphaFoldDB" id="A0A1Y1RNX2"/>
<gene>
    <name evidence="4" type="ORF">A7979_04945</name>
</gene>
<dbReference type="InterPro" id="IPR008278">
    <property type="entry name" value="4-PPantetheinyl_Trfase_dom"/>
</dbReference>
<dbReference type="GO" id="GO:0000287">
    <property type="term" value="F:magnesium ion binding"/>
    <property type="evidence" value="ECO:0007669"/>
    <property type="project" value="InterPro"/>
</dbReference>
<dbReference type="InterPro" id="IPR037143">
    <property type="entry name" value="4-PPantetheinyl_Trfase_dom_sf"/>
</dbReference>
<name>A0A1Y1RNX2_9MICC</name>
<dbReference type="GO" id="GO:0008897">
    <property type="term" value="F:holo-[acyl-carrier-protein] synthase activity"/>
    <property type="evidence" value="ECO:0007669"/>
    <property type="project" value="InterPro"/>
</dbReference>
<evidence type="ECO:0000256" key="2">
    <source>
        <dbReference type="ARBA" id="ARBA00022679"/>
    </source>
</evidence>
<accession>A0A1Y1RNX2</accession>
<comment type="similarity">
    <text evidence="1">Belongs to the P-Pant transferase superfamily. Gsp/Sfp/HetI/AcpT family.</text>
</comment>
<evidence type="ECO:0000259" key="3">
    <source>
        <dbReference type="Pfam" id="PF01648"/>
    </source>
</evidence>
<dbReference type="PANTHER" id="PTHR12215:SF10">
    <property type="entry name" value="L-AMINOADIPATE-SEMIALDEHYDE DEHYDROGENASE-PHOSPHOPANTETHEINYL TRANSFERASE"/>
    <property type="match status" value="1"/>
</dbReference>
<protein>
    <recommendedName>
        <fullName evidence="3">4'-phosphopantetheinyl transferase domain-containing protein</fullName>
    </recommendedName>
</protein>
<feature type="domain" description="4'-phosphopantetheinyl transferase" evidence="3">
    <location>
        <begin position="143"/>
        <end position="205"/>
    </location>
</feature>
<dbReference type="InterPro" id="IPR050559">
    <property type="entry name" value="P-Pant_transferase_sf"/>
</dbReference>
<organism evidence="4 5">
    <name type="scientific">Rothia nasimurium</name>
    <dbReference type="NCBI Taxonomy" id="85336"/>
    <lineage>
        <taxon>Bacteria</taxon>
        <taxon>Bacillati</taxon>
        <taxon>Actinomycetota</taxon>
        <taxon>Actinomycetes</taxon>
        <taxon>Micrococcales</taxon>
        <taxon>Micrococcaceae</taxon>
        <taxon>Rothia</taxon>
    </lineage>
</organism>
<keyword evidence="5" id="KW-1185">Reference proteome</keyword>
<evidence type="ECO:0000313" key="4">
    <source>
        <dbReference type="EMBL" id="ORC15967.1"/>
    </source>
</evidence>
<dbReference type="SUPFAM" id="SSF56214">
    <property type="entry name" value="4'-phosphopantetheinyl transferase"/>
    <property type="match status" value="2"/>
</dbReference>